<organism evidence="1 2">
    <name type="scientific">Paenibacillus odorifer</name>
    <dbReference type="NCBI Taxonomy" id="189426"/>
    <lineage>
        <taxon>Bacteria</taxon>
        <taxon>Bacillati</taxon>
        <taxon>Bacillota</taxon>
        <taxon>Bacilli</taxon>
        <taxon>Bacillales</taxon>
        <taxon>Paenibacillaceae</taxon>
        <taxon>Paenibacillus</taxon>
    </lineage>
</organism>
<evidence type="ECO:0000313" key="2">
    <source>
        <dbReference type="Proteomes" id="UP000187465"/>
    </source>
</evidence>
<gene>
    <name evidence="1" type="ORF">BJP51_17885</name>
</gene>
<proteinExistence type="predicted"/>
<dbReference type="RefSeq" id="WP_036688924.1">
    <property type="nucleotide sequence ID" value="NZ_JARLKC010000009.1"/>
</dbReference>
<name>A0A1R0XAE9_9BACL</name>
<comment type="caution">
    <text evidence="1">The sequence shown here is derived from an EMBL/GenBank/DDBJ whole genome shotgun (WGS) entry which is preliminary data.</text>
</comment>
<reference evidence="1 2" key="1">
    <citation type="submission" date="2016-10" db="EMBL/GenBank/DDBJ databases">
        <title>Paenibacillus species isolates.</title>
        <authorList>
            <person name="Beno S.M."/>
        </authorList>
    </citation>
    <scope>NUCLEOTIDE SEQUENCE [LARGE SCALE GENOMIC DNA]</scope>
    <source>
        <strain evidence="1 2">FSL H7-0604</strain>
    </source>
</reference>
<accession>A0A1R0XAE9</accession>
<dbReference type="AlphaFoldDB" id="A0A1R0XAE9"/>
<sequence>MKTNDNWDSMMEDGYFRTQMTLLANISPLEQGFGLQRSYSVEKASFGVFFRPIATMWSVRIPKVGYDASKGHLCPIATSGHANLIEECAAWGDRGNERRLGFDDGAKKNEVPQ</sequence>
<dbReference type="Proteomes" id="UP000187465">
    <property type="component" value="Unassembled WGS sequence"/>
</dbReference>
<protein>
    <submittedName>
        <fullName evidence="1">Uncharacterized protein</fullName>
    </submittedName>
</protein>
<dbReference type="EMBL" id="MKQP01000020">
    <property type="protein sequence ID" value="OMD31695.1"/>
    <property type="molecule type" value="Genomic_DNA"/>
</dbReference>
<evidence type="ECO:0000313" key="1">
    <source>
        <dbReference type="EMBL" id="OMD31695.1"/>
    </source>
</evidence>